<dbReference type="AlphaFoldDB" id="A0A0D8X833"/>
<accession>A0A0D8X833</accession>
<gene>
    <name evidence="1" type="ORF">DICVIV_14300</name>
</gene>
<dbReference type="Gene3D" id="3.40.33.10">
    <property type="entry name" value="CAP"/>
    <property type="match status" value="1"/>
</dbReference>
<dbReference type="STRING" id="29172.A0A0D8X833"/>
<sequence>MSGKYGVGIRDIYAALRNNLVPHRWDEDLLPFLQMVQAETAQLGCSIQLCKPRDKASFYSVVCRYSIPHVKTRVPLYLTGKPCSQCRKGFKCDQITKLCVS</sequence>
<name>A0A0D8X833_DICVI</name>
<evidence type="ECO:0008006" key="3">
    <source>
        <dbReference type="Google" id="ProtNLM"/>
    </source>
</evidence>
<evidence type="ECO:0000313" key="1">
    <source>
        <dbReference type="EMBL" id="KJH39809.1"/>
    </source>
</evidence>
<proteinExistence type="predicted"/>
<dbReference type="InterPro" id="IPR035940">
    <property type="entry name" value="CAP_sf"/>
</dbReference>
<protein>
    <recommendedName>
        <fullName evidence="3">SCP domain-containing protein</fullName>
    </recommendedName>
</protein>
<organism evidence="1 2">
    <name type="scientific">Dictyocaulus viviparus</name>
    <name type="common">Bovine lungworm</name>
    <dbReference type="NCBI Taxonomy" id="29172"/>
    <lineage>
        <taxon>Eukaryota</taxon>
        <taxon>Metazoa</taxon>
        <taxon>Ecdysozoa</taxon>
        <taxon>Nematoda</taxon>
        <taxon>Chromadorea</taxon>
        <taxon>Rhabditida</taxon>
        <taxon>Rhabditina</taxon>
        <taxon>Rhabditomorpha</taxon>
        <taxon>Strongyloidea</taxon>
        <taxon>Metastrongylidae</taxon>
        <taxon>Dictyocaulus</taxon>
    </lineage>
</organism>
<reference evidence="1 2" key="1">
    <citation type="submission" date="2013-11" db="EMBL/GenBank/DDBJ databases">
        <title>Draft genome of the bovine lungworm Dictyocaulus viviparus.</title>
        <authorList>
            <person name="Mitreva M."/>
        </authorList>
    </citation>
    <scope>NUCLEOTIDE SEQUENCE [LARGE SCALE GENOMIC DNA]</scope>
    <source>
        <strain evidence="1 2">HannoverDv2000</strain>
    </source>
</reference>
<evidence type="ECO:0000313" key="2">
    <source>
        <dbReference type="Proteomes" id="UP000053766"/>
    </source>
</evidence>
<dbReference type="EMBL" id="KN720304">
    <property type="protein sequence ID" value="KJH39809.1"/>
    <property type="molecule type" value="Genomic_DNA"/>
</dbReference>
<dbReference type="SUPFAM" id="SSF55797">
    <property type="entry name" value="PR-1-like"/>
    <property type="match status" value="1"/>
</dbReference>
<dbReference type="Proteomes" id="UP000053766">
    <property type="component" value="Unassembled WGS sequence"/>
</dbReference>
<dbReference type="OrthoDB" id="5876828at2759"/>
<reference evidence="2" key="2">
    <citation type="journal article" date="2016" name="Sci. Rep.">
        <title>Dictyocaulus viviparus genome, variome and transcriptome elucidate lungworm biology and support future intervention.</title>
        <authorList>
            <person name="McNulty S.N."/>
            <person name="Strube C."/>
            <person name="Rosa B.A."/>
            <person name="Martin J.C."/>
            <person name="Tyagi R."/>
            <person name="Choi Y.J."/>
            <person name="Wang Q."/>
            <person name="Hallsworth Pepin K."/>
            <person name="Zhang X."/>
            <person name="Ozersky P."/>
            <person name="Wilson R.K."/>
            <person name="Sternberg P.W."/>
            <person name="Gasser R.B."/>
            <person name="Mitreva M."/>
        </authorList>
    </citation>
    <scope>NUCLEOTIDE SEQUENCE [LARGE SCALE GENOMIC DNA]</scope>
    <source>
        <strain evidence="2">HannoverDv2000</strain>
    </source>
</reference>
<keyword evidence="2" id="KW-1185">Reference proteome</keyword>